<dbReference type="InParanoid" id="A0A3N4KSH5"/>
<keyword evidence="4" id="KW-1185">Reference proteome</keyword>
<feature type="region of interest" description="Disordered" evidence="2">
    <location>
        <begin position="685"/>
        <end position="752"/>
    </location>
</feature>
<feature type="compositionally biased region" description="Polar residues" evidence="2">
    <location>
        <begin position="110"/>
        <end position="130"/>
    </location>
</feature>
<feature type="region of interest" description="Disordered" evidence="2">
    <location>
        <begin position="241"/>
        <end position="372"/>
    </location>
</feature>
<feature type="compositionally biased region" description="Polar residues" evidence="2">
    <location>
        <begin position="137"/>
        <end position="150"/>
    </location>
</feature>
<feature type="compositionally biased region" description="Low complexity" evidence="2">
    <location>
        <begin position="303"/>
        <end position="317"/>
    </location>
</feature>
<dbReference type="AlphaFoldDB" id="A0A3N4KSH5"/>
<evidence type="ECO:0000313" key="4">
    <source>
        <dbReference type="Proteomes" id="UP000277580"/>
    </source>
</evidence>
<keyword evidence="1" id="KW-0175">Coiled coil</keyword>
<dbReference type="EMBL" id="ML119129">
    <property type="protein sequence ID" value="RPB12349.1"/>
    <property type="molecule type" value="Genomic_DNA"/>
</dbReference>
<accession>A0A3N4KSH5</accession>
<sequence>MSDNDLIPTLTRTSSTSRSYWRQLNQPRMDGPYPVMPAANSSQESSRSGNRSPSSARSRKSSTSKQSLSTTLPGSDLMESLDSGSLRQPQNRGPRDRSYSSRGRGFGPGRQNTFGDHAHSLNQMPSTQHPGSLIHPHSSSAYYSKAQGQRNRTRSGERADAANATYPPRHIQHSNPSPISGRYGNQSGNHRPGGGSSGPVRGGRSANLFRDPHMRNACHPYPYDENMHGYRGELDRWPDRINAPHTMRPSDNTESYHSSGSSSHYDKHSASRSRRPQSEDRTPRRPQGYRIASGTSMGDHGARYGNRGSYGRSRSSSCVKTNPAESASKQNAFSQQVGLEPRKYPSTSIFAPPRSRVSPIPSNAPSDVDSAEYEYSGESYSESEDLHEFPRAGNLTPSQESYYLPSEASMDAITAYVGVQYPYHSYAHNHVAQRAEIVRTRRSRSLDSDEERSLRASLSQIGSMEGQPPELVEQGDYGLDGEYAGNASVHGTELPRDELQAVQHPYRRYRVLDRSLGPGMGKESRFIRSPISEMPLRISHEAWPITELSVVHQDKAGEFVTAPAMSDEAENVLDWYGDKHLRSNVYRDSSQSEAPGLQDIETAYAEGGTFDMDNTSIASSLGQDSVEVFHSYLLASRKLTDFFFNYHPETLNYRPGMGLDQNDTCCEQIVGGNRSDVAEGYAKPQEHEVPVHKPPLSDQTFNTPAAPRQQRPFHHHPTERERKLPHSQNLRARSAHRRIASEGDSSPYVIGQEPKPYIQFTITPQPFKRPNGKQGYKITGVFESFEDKSPSKVPRPLVIRKVSLLPTPPPPATHYTMSEYVSYSMRSLRQRAHTPRKYCSIQSSSQDKYLSSATPEGSSSSARHRGLSGGADSYYMEYDSFVSSPTTPTPIRGRMSIAPSAPAGSSATTQYSREPAISNLSLHDTEESLSPDFAWVVARPALTTAQQELEVELRATAARKENEKEELSVAAKEKAARLTAAATKAATKAPPKHRLIDIRKSPRKRPIEEAETKKQGTSPLPKIFEATILERVAVLEKADMDDRCPIMGTYTVRGIEPNKGPTVLYSALPAEKAGYLMIPDIKEYCESSDSDQDETSPDADTSFGHYAVRNRKSYNLPFASPNASLPNRKPPGAFGEITFSPIGKRNASEGAGESHTARSPPTAPRNGCFQPPALYPEGASLNADQRARQYEYLERERIRQATYRRNPAVFGDVKAVEDQRKAVMARQKGMAQCRVCARWREPGTRCCDVKVRHE</sequence>
<feature type="region of interest" description="Disordered" evidence="2">
    <location>
        <begin position="834"/>
        <end position="865"/>
    </location>
</feature>
<organism evidence="3 4">
    <name type="scientific">Morchella conica CCBAS932</name>
    <dbReference type="NCBI Taxonomy" id="1392247"/>
    <lineage>
        <taxon>Eukaryota</taxon>
        <taxon>Fungi</taxon>
        <taxon>Dikarya</taxon>
        <taxon>Ascomycota</taxon>
        <taxon>Pezizomycotina</taxon>
        <taxon>Pezizomycetes</taxon>
        <taxon>Pezizales</taxon>
        <taxon>Morchellaceae</taxon>
        <taxon>Morchella</taxon>
    </lineage>
</organism>
<evidence type="ECO:0000313" key="3">
    <source>
        <dbReference type="EMBL" id="RPB12349.1"/>
    </source>
</evidence>
<dbReference type="OrthoDB" id="5416334at2759"/>
<dbReference type="Proteomes" id="UP000277580">
    <property type="component" value="Unassembled WGS sequence"/>
</dbReference>
<proteinExistence type="predicted"/>
<feature type="coiled-coil region" evidence="1">
    <location>
        <begin position="946"/>
        <end position="977"/>
    </location>
</feature>
<reference evidence="3 4" key="1">
    <citation type="journal article" date="2018" name="Nat. Ecol. Evol.">
        <title>Pezizomycetes genomes reveal the molecular basis of ectomycorrhizal truffle lifestyle.</title>
        <authorList>
            <person name="Murat C."/>
            <person name="Payen T."/>
            <person name="Noel B."/>
            <person name="Kuo A."/>
            <person name="Morin E."/>
            <person name="Chen J."/>
            <person name="Kohler A."/>
            <person name="Krizsan K."/>
            <person name="Balestrini R."/>
            <person name="Da Silva C."/>
            <person name="Montanini B."/>
            <person name="Hainaut M."/>
            <person name="Levati E."/>
            <person name="Barry K.W."/>
            <person name="Belfiori B."/>
            <person name="Cichocki N."/>
            <person name="Clum A."/>
            <person name="Dockter R.B."/>
            <person name="Fauchery L."/>
            <person name="Guy J."/>
            <person name="Iotti M."/>
            <person name="Le Tacon F."/>
            <person name="Lindquist E.A."/>
            <person name="Lipzen A."/>
            <person name="Malagnac F."/>
            <person name="Mello A."/>
            <person name="Molinier V."/>
            <person name="Miyauchi S."/>
            <person name="Poulain J."/>
            <person name="Riccioni C."/>
            <person name="Rubini A."/>
            <person name="Sitrit Y."/>
            <person name="Splivallo R."/>
            <person name="Traeger S."/>
            <person name="Wang M."/>
            <person name="Zifcakova L."/>
            <person name="Wipf D."/>
            <person name="Zambonelli A."/>
            <person name="Paolocci F."/>
            <person name="Nowrousian M."/>
            <person name="Ottonello S."/>
            <person name="Baldrian P."/>
            <person name="Spatafora J.W."/>
            <person name="Henrissat B."/>
            <person name="Nagy L.G."/>
            <person name="Aury J.M."/>
            <person name="Wincker P."/>
            <person name="Grigoriev I.V."/>
            <person name="Bonfante P."/>
            <person name="Martin F.M."/>
        </authorList>
    </citation>
    <scope>NUCLEOTIDE SEQUENCE [LARGE SCALE GENOMIC DNA]</scope>
    <source>
        <strain evidence="3 4">CCBAS932</strain>
    </source>
</reference>
<feature type="compositionally biased region" description="Polar residues" evidence="2">
    <location>
        <begin position="318"/>
        <end position="337"/>
    </location>
</feature>
<feature type="compositionally biased region" description="Low complexity" evidence="2">
    <location>
        <begin position="851"/>
        <end position="861"/>
    </location>
</feature>
<feature type="compositionally biased region" description="Polar residues" evidence="2">
    <location>
        <begin position="173"/>
        <end position="189"/>
    </location>
</feature>
<feature type="compositionally biased region" description="Gly residues" evidence="2">
    <location>
        <begin position="191"/>
        <end position="201"/>
    </location>
</feature>
<gene>
    <name evidence="3" type="ORF">P167DRAFT_565271</name>
</gene>
<feature type="compositionally biased region" description="Low complexity" evidence="2">
    <location>
        <begin position="9"/>
        <end position="19"/>
    </location>
</feature>
<feature type="region of interest" description="Disordered" evidence="2">
    <location>
        <begin position="1142"/>
        <end position="1178"/>
    </location>
</feature>
<feature type="region of interest" description="Disordered" evidence="2">
    <location>
        <begin position="982"/>
        <end position="1017"/>
    </location>
</feature>
<feature type="compositionally biased region" description="Polar residues" evidence="2">
    <location>
        <begin position="840"/>
        <end position="849"/>
    </location>
</feature>
<feature type="region of interest" description="Disordered" evidence="2">
    <location>
        <begin position="885"/>
        <end position="911"/>
    </location>
</feature>
<feature type="compositionally biased region" description="Polar residues" evidence="2">
    <location>
        <begin position="82"/>
        <end position="91"/>
    </location>
</feature>
<feature type="region of interest" description="Disordered" evidence="2">
    <location>
        <begin position="1"/>
        <end position="216"/>
    </location>
</feature>
<feature type="compositionally biased region" description="Basic and acidic residues" evidence="2">
    <location>
        <begin position="994"/>
        <end position="1014"/>
    </location>
</feature>
<evidence type="ECO:0000256" key="1">
    <source>
        <dbReference type="SAM" id="Coils"/>
    </source>
</evidence>
<evidence type="ECO:0000256" key="2">
    <source>
        <dbReference type="SAM" id="MobiDB-lite"/>
    </source>
</evidence>
<protein>
    <submittedName>
        <fullName evidence="3">Uncharacterized protein</fullName>
    </submittedName>
</protein>
<name>A0A3N4KSH5_9PEZI</name>
<feature type="compositionally biased region" description="Low complexity" evidence="2">
    <location>
        <begin position="896"/>
        <end position="907"/>
    </location>
</feature>
<feature type="compositionally biased region" description="Low complexity" evidence="2">
    <location>
        <begin position="41"/>
        <end position="56"/>
    </location>
</feature>
<feature type="compositionally biased region" description="Low complexity" evidence="2">
    <location>
        <begin position="63"/>
        <end position="73"/>
    </location>
</feature>